<name>A0ABP6XVT2_9ACTN</name>
<evidence type="ECO:0000256" key="1">
    <source>
        <dbReference type="SAM" id="Phobius"/>
    </source>
</evidence>
<dbReference type="Proteomes" id="UP001500767">
    <property type="component" value="Unassembled WGS sequence"/>
</dbReference>
<evidence type="ECO:0000313" key="3">
    <source>
        <dbReference type="Proteomes" id="UP001500767"/>
    </source>
</evidence>
<keyword evidence="1" id="KW-0812">Transmembrane</keyword>
<dbReference type="RefSeq" id="WP_204909996.1">
    <property type="nucleotide sequence ID" value="NZ_BAAAYR010000004.1"/>
</dbReference>
<proteinExistence type="predicted"/>
<keyword evidence="1" id="KW-0472">Membrane</keyword>
<evidence type="ECO:0000313" key="2">
    <source>
        <dbReference type="EMBL" id="GAA3573347.1"/>
    </source>
</evidence>
<organism evidence="2 3">
    <name type="scientific">Microlunatus spumicola</name>
    <dbReference type="NCBI Taxonomy" id="81499"/>
    <lineage>
        <taxon>Bacteria</taxon>
        <taxon>Bacillati</taxon>
        <taxon>Actinomycetota</taxon>
        <taxon>Actinomycetes</taxon>
        <taxon>Propionibacteriales</taxon>
        <taxon>Propionibacteriaceae</taxon>
        <taxon>Microlunatus</taxon>
    </lineage>
</organism>
<gene>
    <name evidence="2" type="ORF">GCM10022197_32680</name>
</gene>
<protein>
    <submittedName>
        <fullName evidence="2">Uncharacterized protein</fullName>
    </submittedName>
</protein>
<feature type="transmembrane region" description="Helical" evidence="1">
    <location>
        <begin position="6"/>
        <end position="27"/>
    </location>
</feature>
<dbReference type="EMBL" id="BAAAYR010000004">
    <property type="protein sequence ID" value="GAA3573347.1"/>
    <property type="molecule type" value="Genomic_DNA"/>
</dbReference>
<keyword evidence="3" id="KW-1185">Reference proteome</keyword>
<reference evidence="3" key="1">
    <citation type="journal article" date="2019" name="Int. J. Syst. Evol. Microbiol.">
        <title>The Global Catalogue of Microorganisms (GCM) 10K type strain sequencing project: providing services to taxonomists for standard genome sequencing and annotation.</title>
        <authorList>
            <consortium name="The Broad Institute Genomics Platform"/>
            <consortium name="The Broad Institute Genome Sequencing Center for Infectious Disease"/>
            <person name="Wu L."/>
            <person name="Ma J."/>
        </authorList>
    </citation>
    <scope>NUCLEOTIDE SEQUENCE [LARGE SCALE GENOMIC DNA]</scope>
    <source>
        <strain evidence="3">JCM 16540</strain>
    </source>
</reference>
<comment type="caution">
    <text evidence="2">The sequence shown here is derived from an EMBL/GenBank/DDBJ whole genome shotgun (WGS) entry which is preliminary data.</text>
</comment>
<keyword evidence="1" id="KW-1133">Transmembrane helix</keyword>
<accession>A0ABP6XVT2</accession>
<sequence>MAPTTFTSIAMVAFAVLVLTMASYAWLGDWEPRARRGPDPQDRARAEVDAFRRAIEAYEREQRGRP</sequence>